<dbReference type="EMBL" id="NEFX01000020">
    <property type="protein sequence ID" value="OTW30368.1"/>
    <property type="molecule type" value="Genomic_DNA"/>
</dbReference>
<name>A0ABX3Z0F9_9STAP</name>
<gene>
    <name evidence="2" type="ORF">B9M88_10475</name>
</gene>
<dbReference type="RefSeq" id="WP_060552013.1">
    <property type="nucleotide sequence ID" value="NZ_CP009623.1"/>
</dbReference>
<evidence type="ECO:0000259" key="1">
    <source>
        <dbReference type="Pfam" id="PF14729"/>
    </source>
</evidence>
<dbReference type="Proteomes" id="UP000195208">
    <property type="component" value="Unassembled WGS sequence"/>
</dbReference>
<dbReference type="InterPro" id="IPR028075">
    <property type="entry name" value="DUF4467"/>
</dbReference>
<dbReference type="PROSITE" id="PS51257">
    <property type="entry name" value="PROKAR_LIPOPROTEIN"/>
    <property type="match status" value="1"/>
</dbReference>
<comment type="caution">
    <text evidence="2">The sequence shown here is derived from an EMBL/GenBank/DDBJ whole genome shotgun (WGS) entry which is preliminary data.</text>
</comment>
<accession>A0ABX3Z0F9</accession>
<reference evidence="2 3" key="1">
    <citation type="submission" date="2017-04" db="EMBL/GenBank/DDBJ databases">
        <title>Staphylococcus agnetis, a potential pathogen in the broiler production.</title>
        <authorList>
            <person name="Poulsen L."/>
        </authorList>
    </citation>
    <scope>NUCLEOTIDE SEQUENCE [LARGE SCALE GENOMIC DNA]</scope>
    <source>
        <strain evidence="2 3">723_310714_2_2_spleen</strain>
    </source>
</reference>
<protein>
    <recommendedName>
        <fullName evidence="1">DUF4467 domain-containing protein</fullName>
    </recommendedName>
</protein>
<feature type="domain" description="DUF4467" evidence="1">
    <location>
        <begin position="22"/>
        <end position="114"/>
    </location>
</feature>
<keyword evidence="3" id="KW-1185">Reference proteome</keyword>
<proteinExistence type="predicted"/>
<dbReference type="Gene3D" id="3.10.450.560">
    <property type="match status" value="1"/>
</dbReference>
<sequence length="117" mass="13850">MKKWGVLLLSMIVLLTACGNKYDEEINKVTKLEVENTKDTKDSNDKKIERKNTDYRVYDSGNVIIMTYIPFKDSDIKTTEMYKLNQSNNQYEKDYNNHAKEFEKSNKPDYEENNMSK</sequence>
<evidence type="ECO:0000313" key="2">
    <source>
        <dbReference type="EMBL" id="OTW30368.1"/>
    </source>
</evidence>
<organism evidence="2 3">
    <name type="scientific">Staphylococcus agnetis</name>
    <dbReference type="NCBI Taxonomy" id="985762"/>
    <lineage>
        <taxon>Bacteria</taxon>
        <taxon>Bacillati</taxon>
        <taxon>Bacillota</taxon>
        <taxon>Bacilli</taxon>
        <taxon>Bacillales</taxon>
        <taxon>Staphylococcaceae</taxon>
        <taxon>Staphylococcus</taxon>
    </lineage>
</organism>
<evidence type="ECO:0000313" key="3">
    <source>
        <dbReference type="Proteomes" id="UP000195208"/>
    </source>
</evidence>
<dbReference type="Pfam" id="PF14729">
    <property type="entry name" value="DUF4467"/>
    <property type="match status" value="1"/>
</dbReference>